<dbReference type="WBParaSite" id="PS1159_v2.g2780.t1">
    <property type="protein sequence ID" value="PS1159_v2.g2780.t1"/>
    <property type="gene ID" value="PS1159_v2.g2780"/>
</dbReference>
<reference evidence="2" key="1">
    <citation type="submission" date="2022-11" db="UniProtKB">
        <authorList>
            <consortium name="WormBaseParasite"/>
        </authorList>
    </citation>
    <scope>IDENTIFICATION</scope>
</reference>
<accession>A0AC35G8G9</accession>
<evidence type="ECO:0000313" key="2">
    <source>
        <dbReference type="WBParaSite" id="PS1159_v2.g2780.t1"/>
    </source>
</evidence>
<sequence length="101" mass="11387">MDDHSVLSSALSDLPAVSRVKELCYGLDHWIVDNHMVIDMSKHAKVWITDELDVNPVNTAAGYYIAYSLIPKLYRCDAKRLKLYHQVLALDDLALLISSAE</sequence>
<proteinExistence type="predicted"/>
<protein>
    <submittedName>
        <fullName evidence="2">Uncharacterized protein</fullName>
    </submittedName>
</protein>
<evidence type="ECO:0000313" key="1">
    <source>
        <dbReference type="Proteomes" id="UP000887580"/>
    </source>
</evidence>
<name>A0AC35G8G9_9BILA</name>
<dbReference type="Proteomes" id="UP000887580">
    <property type="component" value="Unplaced"/>
</dbReference>
<organism evidence="1 2">
    <name type="scientific">Panagrolaimus sp. PS1159</name>
    <dbReference type="NCBI Taxonomy" id="55785"/>
    <lineage>
        <taxon>Eukaryota</taxon>
        <taxon>Metazoa</taxon>
        <taxon>Ecdysozoa</taxon>
        <taxon>Nematoda</taxon>
        <taxon>Chromadorea</taxon>
        <taxon>Rhabditida</taxon>
        <taxon>Tylenchina</taxon>
        <taxon>Panagrolaimomorpha</taxon>
        <taxon>Panagrolaimoidea</taxon>
        <taxon>Panagrolaimidae</taxon>
        <taxon>Panagrolaimus</taxon>
    </lineage>
</organism>